<feature type="region of interest" description="Disordered" evidence="9">
    <location>
        <begin position="370"/>
        <end position="397"/>
    </location>
</feature>
<reference evidence="12 13" key="1">
    <citation type="submission" date="2020-04" db="EMBL/GenBank/DDBJ databases">
        <authorList>
            <person name="Alioto T."/>
            <person name="Alioto T."/>
            <person name="Gomez Garrido J."/>
        </authorList>
    </citation>
    <scope>NUCLEOTIDE SEQUENCE [LARGE SCALE GENOMIC DNA]</scope>
</reference>
<sequence length="461" mass="51049">MSAGREEKRNVPYTLCVYLLLFITRTATQKHDVTVIFPCQKISPLDTLAIVTSVPAGPANSEDPDFSNPIKNVTVPVGREAVLACMVTELGHYKVGWMRAEDQTILTLHNKVVTHNARISVTQDNQRTWNLHIRQVKEADRGCYMCQINTSVMKKQIGCVDVHVPPDIKDDQTSSDITVQEGENATLTCKASGHPSPRILWRREDGESLVIRKGASRGEPMDTFSGDTLQLFKLERRQMGAYLCIASNDVPPAVSKRITLNVNFAPVIKVPNQLLGAPLGTDVHLECFIEAFPNTINYWSKNRGEMILHGKKYVVDEVKNSYRVHFKLTIRNFSKRDIGTYTCVSTNSMGKADGTVRLYEIKVPTRPPVITTEPPIITTPTTTTPEPTTSTTTRRPTRAPKIKEVYYLATPSQAPPLLAYEADAKDVTADASRASAQKTTPTCRSIVATIVVLLLMSAAAR</sequence>
<evidence type="ECO:0000256" key="4">
    <source>
        <dbReference type="ARBA" id="ARBA00022737"/>
    </source>
</evidence>
<accession>A0A8S1DRH1</accession>
<keyword evidence="7" id="KW-0325">Glycoprotein</keyword>
<dbReference type="Pfam" id="PF07679">
    <property type="entry name" value="I-set"/>
    <property type="match status" value="2"/>
</dbReference>
<dbReference type="FunFam" id="2.60.40.10:FF:000328">
    <property type="entry name" value="CLUMA_CG000981, isoform A"/>
    <property type="match status" value="1"/>
</dbReference>
<evidence type="ECO:0000256" key="7">
    <source>
        <dbReference type="ARBA" id="ARBA00023180"/>
    </source>
</evidence>
<gene>
    <name evidence="12" type="ORF">CLODIP_2_CD10869</name>
</gene>
<feature type="domain" description="Ig-like" evidence="11">
    <location>
        <begin position="64"/>
        <end position="158"/>
    </location>
</feature>
<keyword evidence="2" id="KW-1003">Cell membrane</keyword>
<comment type="caution">
    <text evidence="12">The sequence shown here is derived from an EMBL/GenBank/DDBJ whole genome shotgun (WGS) entry which is preliminary data.</text>
</comment>
<dbReference type="OrthoDB" id="10012075at2759"/>
<dbReference type="Pfam" id="PF13927">
    <property type="entry name" value="Ig_3"/>
    <property type="match status" value="1"/>
</dbReference>
<evidence type="ECO:0000256" key="6">
    <source>
        <dbReference type="ARBA" id="ARBA00023157"/>
    </source>
</evidence>
<dbReference type="SMART" id="SM00408">
    <property type="entry name" value="IGc2"/>
    <property type="match status" value="3"/>
</dbReference>
<evidence type="ECO:0000313" key="12">
    <source>
        <dbReference type="EMBL" id="CAB3383351.1"/>
    </source>
</evidence>
<dbReference type="Gene3D" id="2.60.40.10">
    <property type="entry name" value="Immunoglobulins"/>
    <property type="match status" value="3"/>
</dbReference>
<feature type="compositionally biased region" description="Low complexity" evidence="9">
    <location>
        <begin position="370"/>
        <end position="394"/>
    </location>
</feature>
<evidence type="ECO:0000259" key="11">
    <source>
        <dbReference type="PROSITE" id="PS50835"/>
    </source>
</evidence>
<evidence type="ECO:0000313" key="13">
    <source>
        <dbReference type="Proteomes" id="UP000494165"/>
    </source>
</evidence>
<dbReference type="InterPro" id="IPR036179">
    <property type="entry name" value="Ig-like_dom_sf"/>
</dbReference>
<dbReference type="GO" id="GO:0005886">
    <property type="term" value="C:plasma membrane"/>
    <property type="evidence" value="ECO:0007669"/>
    <property type="project" value="UniProtKB-SubCell"/>
</dbReference>
<dbReference type="PANTHER" id="PTHR12231:SF105">
    <property type="entry name" value="LACHESIN-LIKE PROTEIN"/>
    <property type="match status" value="1"/>
</dbReference>
<dbReference type="PROSITE" id="PS50835">
    <property type="entry name" value="IG_LIKE"/>
    <property type="match status" value="3"/>
</dbReference>
<feature type="signal peptide" evidence="10">
    <location>
        <begin position="1"/>
        <end position="28"/>
    </location>
</feature>
<keyword evidence="5" id="KW-0472">Membrane</keyword>
<dbReference type="AlphaFoldDB" id="A0A8S1DRH1"/>
<dbReference type="SMART" id="SM00409">
    <property type="entry name" value="IG"/>
    <property type="match status" value="3"/>
</dbReference>
<dbReference type="FunFam" id="2.60.40.10:FF:000376">
    <property type="entry name" value="CLUMA_CG000981, isoform A"/>
    <property type="match status" value="1"/>
</dbReference>
<comment type="subcellular location">
    <subcellularLocation>
        <location evidence="1">Cell membrane</location>
    </subcellularLocation>
</comment>
<evidence type="ECO:0000256" key="3">
    <source>
        <dbReference type="ARBA" id="ARBA00022729"/>
    </source>
</evidence>
<dbReference type="InterPro" id="IPR051170">
    <property type="entry name" value="Neural/epithelial_adhesion"/>
</dbReference>
<proteinExistence type="predicted"/>
<evidence type="ECO:0000256" key="9">
    <source>
        <dbReference type="SAM" id="MobiDB-lite"/>
    </source>
</evidence>
<feature type="domain" description="Ig-like" evidence="11">
    <location>
        <begin position="166"/>
        <end position="259"/>
    </location>
</feature>
<evidence type="ECO:0000256" key="5">
    <source>
        <dbReference type="ARBA" id="ARBA00023136"/>
    </source>
</evidence>
<dbReference type="SUPFAM" id="SSF48726">
    <property type="entry name" value="Immunoglobulin"/>
    <property type="match status" value="3"/>
</dbReference>
<feature type="chain" id="PRO_5035819366" description="Ig-like domain-containing protein" evidence="10">
    <location>
        <begin position="29"/>
        <end position="461"/>
    </location>
</feature>
<dbReference type="Proteomes" id="UP000494165">
    <property type="component" value="Unassembled WGS sequence"/>
</dbReference>
<keyword evidence="6" id="KW-1015">Disulfide bond</keyword>
<evidence type="ECO:0000256" key="10">
    <source>
        <dbReference type="SAM" id="SignalP"/>
    </source>
</evidence>
<evidence type="ECO:0000256" key="8">
    <source>
        <dbReference type="ARBA" id="ARBA00023319"/>
    </source>
</evidence>
<dbReference type="InterPro" id="IPR007110">
    <property type="entry name" value="Ig-like_dom"/>
</dbReference>
<dbReference type="InterPro" id="IPR003598">
    <property type="entry name" value="Ig_sub2"/>
</dbReference>
<dbReference type="GO" id="GO:0043005">
    <property type="term" value="C:neuron projection"/>
    <property type="evidence" value="ECO:0007669"/>
    <property type="project" value="TreeGrafter"/>
</dbReference>
<dbReference type="PANTHER" id="PTHR12231">
    <property type="entry name" value="CTX-RELATED TYPE I TRANSMEMBRANE PROTEIN"/>
    <property type="match status" value="1"/>
</dbReference>
<name>A0A8S1DRH1_9INSE</name>
<evidence type="ECO:0000256" key="2">
    <source>
        <dbReference type="ARBA" id="ARBA00022475"/>
    </source>
</evidence>
<keyword evidence="13" id="KW-1185">Reference proteome</keyword>
<evidence type="ECO:0000256" key="1">
    <source>
        <dbReference type="ARBA" id="ARBA00004236"/>
    </source>
</evidence>
<protein>
    <recommendedName>
        <fullName evidence="11">Ig-like domain-containing protein</fullName>
    </recommendedName>
</protein>
<keyword evidence="4" id="KW-0677">Repeat</keyword>
<feature type="domain" description="Ig-like" evidence="11">
    <location>
        <begin position="266"/>
        <end position="359"/>
    </location>
</feature>
<keyword evidence="8" id="KW-0393">Immunoglobulin domain</keyword>
<dbReference type="InterPro" id="IPR013783">
    <property type="entry name" value="Ig-like_fold"/>
</dbReference>
<organism evidence="12 13">
    <name type="scientific">Cloeon dipterum</name>
    <dbReference type="NCBI Taxonomy" id="197152"/>
    <lineage>
        <taxon>Eukaryota</taxon>
        <taxon>Metazoa</taxon>
        <taxon>Ecdysozoa</taxon>
        <taxon>Arthropoda</taxon>
        <taxon>Hexapoda</taxon>
        <taxon>Insecta</taxon>
        <taxon>Pterygota</taxon>
        <taxon>Palaeoptera</taxon>
        <taxon>Ephemeroptera</taxon>
        <taxon>Pisciforma</taxon>
        <taxon>Baetidae</taxon>
        <taxon>Cloeon</taxon>
    </lineage>
</organism>
<keyword evidence="3 10" id="KW-0732">Signal</keyword>
<dbReference type="EMBL" id="CADEPI010000305">
    <property type="protein sequence ID" value="CAB3383351.1"/>
    <property type="molecule type" value="Genomic_DNA"/>
</dbReference>
<dbReference type="InterPro" id="IPR003599">
    <property type="entry name" value="Ig_sub"/>
</dbReference>
<dbReference type="InterPro" id="IPR013098">
    <property type="entry name" value="Ig_I-set"/>
</dbReference>